<feature type="domain" description="PpiC" evidence="5">
    <location>
        <begin position="174"/>
        <end position="277"/>
    </location>
</feature>
<dbReference type="Gene3D" id="3.10.50.40">
    <property type="match status" value="1"/>
</dbReference>
<keyword evidence="1" id="KW-0697">Rotamase</keyword>
<keyword evidence="4" id="KW-0732">Signal</keyword>
<dbReference type="InterPro" id="IPR046357">
    <property type="entry name" value="PPIase_dom_sf"/>
</dbReference>
<dbReference type="SUPFAM" id="SSF109998">
    <property type="entry name" value="Triger factor/SurA peptide-binding domain-like"/>
    <property type="match status" value="1"/>
</dbReference>
<dbReference type="EMBL" id="CP040396">
    <property type="protein sequence ID" value="QCT00772.1"/>
    <property type="molecule type" value="Genomic_DNA"/>
</dbReference>
<feature type="region of interest" description="Disordered" evidence="3">
    <location>
        <begin position="314"/>
        <end position="369"/>
    </location>
</feature>
<evidence type="ECO:0000256" key="3">
    <source>
        <dbReference type="SAM" id="MobiDB-lite"/>
    </source>
</evidence>
<name>A0A4P8XEL7_9BACL</name>
<sequence length="369" mass="41074">MPSRNKKSGKLFMVTMSAMLSISLAACGNENAAAPAPEDNSKIVVKYKGGEITEKEFELEQKVMQFMSPQFAQFAQMDEFKEYLAKQGAAYEYLAVDASEESREAAKKQADELVDKNKEAMGAEALEAALTAQGLTEDDLRSYMLRVMTVMEDQKNKVTDEEIKNTFDEKQEDFTVVTLRHVLIRLTDSEGKERTKEDALKLANEVKSKLDGGADFAEVAKEYSEDPGSQSNGGLYENYEVKDWVPEFKEKALSLPLNEVSEPVETEYGYHVMKVESREEMTFDKLSDERKDQIRSDLASSKVDEFMNTELDSIIESIQLPKSETPAEPSTEQENGAEQAPQADPGTSDPGAESKEPEAKEPAAEDTGK</sequence>
<feature type="coiled-coil region" evidence="2">
    <location>
        <begin position="96"/>
        <end position="123"/>
    </location>
</feature>
<dbReference type="InterPro" id="IPR027304">
    <property type="entry name" value="Trigger_fact/SurA_dom_sf"/>
</dbReference>
<evidence type="ECO:0000313" key="7">
    <source>
        <dbReference type="Proteomes" id="UP000300879"/>
    </source>
</evidence>
<dbReference type="KEGG" id="palo:E6C60_0044"/>
<dbReference type="InterPro" id="IPR000297">
    <property type="entry name" value="PPIase_PpiC"/>
</dbReference>
<evidence type="ECO:0000259" key="5">
    <source>
        <dbReference type="PROSITE" id="PS50198"/>
    </source>
</evidence>
<feature type="signal peptide" evidence="4">
    <location>
        <begin position="1"/>
        <end position="25"/>
    </location>
</feature>
<evidence type="ECO:0000313" key="6">
    <source>
        <dbReference type="EMBL" id="QCT00772.1"/>
    </source>
</evidence>
<protein>
    <submittedName>
        <fullName evidence="6">PpiC-type peptidyl-prolyl cis-trans isomerase</fullName>
    </submittedName>
</protein>
<dbReference type="Proteomes" id="UP000300879">
    <property type="component" value="Chromosome"/>
</dbReference>
<dbReference type="GO" id="GO:0003755">
    <property type="term" value="F:peptidyl-prolyl cis-trans isomerase activity"/>
    <property type="evidence" value="ECO:0007669"/>
    <property type="project" value="UniProtKB-KW"/>
</dbReference>
<evidence type="ECO:0000256" key="2">
    <source>
        <dbReference type="SAM" id="Coils"/>
    </source>
</evidence>
<dbReference type="Pfam" id="PF13616">
    <property type="entry name" value="Rotamase_3"/>
    <property type="match status" value="1"/>
</dbReference>
<evidence type="ECO:0000256" key="4">
    <source>
        <dbReference type="SAM" id="SignalP"/>
    </source>
</evidence>
<feature type="compositionally biased region" description="Basic and acidic residues" evidence="3">
    <location>
        <begin position="352"/>
        <end position="369"/>
    </location>
</feature>
<dbReference type="PROSITE" id="PS51257">
    <property type="entry name" value="PROKAR_LIPOPROTEIN"/>
    <property type="match status" value="1"/>
</dbReference>
<accession>A0A4P8XEL7</accession>
<keyword evidence="1 6" id="KW-0413">Isomerase</keyword>
<dbReference type="SUPFAM" id="SSF54534">
    <property type="entry name" value="FKBP-like"/>
    <property type="match status" value="1"/>
</dbReference>
<feature type="chain" id="PRO_5039215871" evidence="4">
    <location>
        <begin position="26"/>
        <end position="369"/>
    </location>
</feature>
<keyword evidence="2" id="KW-0175">Coiled coil</keyword>
<organism evidence="6 7">
    <name type="scientific">Paenibacillus algicola</name>
    <dbReference type="NCBI Taxonomy" id="2565926"/>
    <lineage>
        <taxon>Bacteria</taxon>
        <taxon>Bacillati</taxon>
        <taxon>Bacillota</taxon>
        <taxon>Bacilli</taxon>
        <taxon>Bacillales</taxon>
        <taxon>Paenibacillaceae</taxon>
        <taxon>Paenibacillus</taxon>
    </lineage>
</organism>
<dbReference type="AlphaFoldDB" id="A0A4P8XEL7"/>
<keyword evidence="7" id="KW-1185">Reference proteome</keyword>
<evidence type="ECO:0000256" key="1">
    <source>
        <dbReference type="PROSITE-ProRule" id="PRU00278"/>
    </source>
</evidence>
<reference evidence="6 7" key="1">
    <citation type="submission" date="2019-05" db="EMBL/GenBank/DDBJ databases">
        <authorList>
            <person name="Chen C."/>
        </authorList>
    </citation>
    <scope>NUCLEOTIDE SEQUENCE [LARGE SCALE GENOMIC DNA]</scope>
    <source>
        <strain evidence="6 7">HB172198</strain>
    </source>
</reference>
<dbReference type="RefSeq" id="WP_138223928.1">
    <property type="nucleotide sequence ID" value="NZ_CP040396.1"/>
</dbReference>
<dbReference type="PANTHER" id="PTHR47245:SF2">
    <property type="entry name" value="PEPTIDYL-PROLYL CIS-TRANS ISOMERASE HP_0175-RELATED"/>
    <property type="match status" value="1"/>
</dbReference>
<dbReference type="PROSITE" id="PS50198">
    <property type="entry name" value="PPIC_PPIASE_2"/>
    <property type="match status" value="1"/>
</dbReference>
<dbReference type="OrthoDB" id="14196at2"/>
<proteinExistence type="predicted"/>
<gene>
    <name evidence="6" type="ORF">E6C60_0044</name>
</gene>
<dbReference type="InterPro" id="IPR050245">
    <property type="entry name" value="PrsA_foldase"/>
</dbReference>
<dbReference type="PANTHER" id="PTHR47245">
    <property type="entry name" value="PEPTIDYLPROLYL ISOMERASE"/>
    <property type="match status" value="1"/>
</dbReference>